<dbReference type="EMBL" id="LNYL01000050">
    <property type="protein sequence ID" value="KTD24479.1"/>
    <property type="molecule type" value="Genomic_DNA"/>
</dbReference>
<accession>A0A0W0VWJ2</accession>
<evidence type="ECO:0000313" key="3">
    <source>
        <dbReference type="EMBL" id="KTD24479.1"/>
    </source>
</evidence>
<dbReference type="PATRIC" id="fig|466.6.peg.2738"/>
<dbReference type="Proteomes" id="UP000054908">
    <property type="component" value="Unassembled WGS sequence"/>
</dbReference>
<dbReference type="InterPro" id="IPR032675">
    <property type="entry name" value="LRR_dom_sf"/>
</dbReference>
<dbReference type="SUPFAM" id="SSF52047">
    <property type="entry name" value="RNI-like"/>
    <property type="match status" value="1"/>
</dbReference>
<gene>
    <name evidence="3" type="primary">legL7</name>
    <name evidence="3" type="ORF">Lmac_2566</name>
</gene>
<protein>
    <submittedName>
        <fullName evidence="3">Leucine-rich repeat-containing protein</fullName>
    </submittedName>
</protein>
<keyword evidence="1" id="KW-0433">Leucine-rich repeat</keyword>
<evidence type="ECO:0000313" key="4">
    <source>
        <dbReference type="Proteomes" id="UP000054908"/>
    </source>
</evidence>
<dbReference type="InterPro" id="IPR050333">
    <property type="entry name" value="SLRP"/>
</dbReference>
<name>A0A0W0VWJ2_9GAMM</name>
<dbReference type="PANTHER" id="PTHR45712:SF22">
    <property type="entry name" value="INSULIN-LIKE GROWTH FACTOR-BINDING PROTEIN COMPLEX ACID LABILE SUBUNIT"/>
    <property type="match status" value="1"/>
</dbReference>
<proteinExistence type="predicted"/>
<dbReference type="Gene3D" id="3.80.10.10">
    <property type="entry name" value="Ribonuclease Inhibitor"/>
    <property type="match status" value="1"/>
</dbReference>
<sequence length="392" mass="43925">MGYKLESFMLTNLDMLTIPPDTKEFNLSNLRLSPVSGGHVPPELFVKILKKSPKKVEAIKLSQNDLGGYYDGRRPFSTDDLITILNGLPRDLVNLDLSYNYLHWLPADDLVRVIKVLPPQLESLNLASNALENYSASDLIKILKALPQGLKSLNLDWIKLHEKFSAAEVVEVLKVLPENLISLSFRGNYLGNYTHEEQIQIISSFPKQLKHLDLGNAIGRTTGANLNELFAVLPKGLVSLDWSENGLNSLSLTELQDAFSCLCTRHLTSLCLSANLLDDSQMVSLLPFLAHSKITRLELKSTFTQNYNGYKGLSKETRDQIEKILWNNQKKSFIDPDPMNEQIIYGLQALCAKAITLFAIPNSAKNPTKPALDMLEDSKRLFERVGLKVGPY</sequence>
<comment type="caution">
    <text evidence="3">The sequence shown here is derived from an EMBL/GenBank/DDBJ whole genome shotgun (WGS) entry which is preliminary data.</text>
</comment>
<dbReference type="PANTHER" id="PTHR45712">
    <property type="entry name" value="AGAP008170-PA"/>
    <property type="match status" value="1"/>
</dbReference>
<dbReference type="RefSeq" id="WP_058453260.1">
    <property type="nucleotide sequence ID" value="NZ_CAAAIB010000002.1"/>
</dbReference>
<keyword evidence="2" id="KW-0677">Repeat</keyword>
<dbReference type="STRING" id="466.Lmac_2566"/>
<dbReference type="AlphaFoldDB" id="A0A0W0VWJ2"/>
<reference evidence="3 4" key="1">
    <citation type="submission" date="2015-11" db="EMBL/GenBank/DDBJ databases">
        <title>Genomic analysis of 38 Legionella species identifies large and diverse effector repertoires.</title>
        <authorList>
            <person name="Burstein D."/>
            <person name="Amaro F."/>
            <person name="Zusman T."/>
            <person name="Lifshitz Z."/>
            <person name="Cohen O."/>
            <person name="Gilbert J.A."/>
            <person name="Pupko T."/>
            <person name="Shuman H.A."/>
            <person name="Segal G."/>
        </authorList>
    </citation>
    <scope>NUCLEOTIDE SEQUENCE [LARGE SCALE GENOMIC DNA]</scope>
    <source>
        <strain evidence="3 4">PX-1-G2-E2</strain>
    </source>
</reference>
<keyword evidence="4" id="KW-1185">Reference proteome</keyword>
<evidence type="ECO:0000256" key="2">
    <source>
        <dbReference type="ARBA" id="ARBA00022737"/>
    </source>
</evidence>
<evidence type="ECO:0000256" key="1">
    <source>
        <dbReference type="ARBA" id="ARBA00022614"/>
    </source>
</evidence>
<organism evidence="3 4">
    <name type="scientific">Legionella maceachernii</name>
    <dbReference type="NCBI Taxonomy" id="466"/>
    <lineage>
        <taxon>Bacteria</taxon>
        <taxon>Pseudomonadati</taxon>
        <taxon>Pseudomonadota</taxon>
        <taxon>Gammaproteobacteria</taxon>
        <taxon>Legionellales</taxon>
        <taxon>Legionellaceae</taxon>
        <taxon>Legionella</taxon>
    </lineage>
</organism>